<dbReference type="EMBL" id="UAWG01000008">
    <property type="protein sequence ID" value="SQB59859.1"/>
    <property type="molecule type" value="Genomic_DNA"/>
</dbReference>
<evidence type="ECO:0000313" key="2">
    <source>
        <dbReference type="Proteomes" id="UP000249986"/>
    </source>
</evidence>
<dbReference type="AlphaFoldDB" id="A0A2X3AC21"/>
<gene>
    <name evidence="1" type="ORF">NCTC10719_01402</name>
</gene>
<proteinExistence type="predicted"/>
<organism evidence="1 2">
    <name type="scientific">Clostridium perfringens</name>
    <dbReference type="NCBI Taxonomy" id="1502"/>
    <lineage>
        <taxon>Bacteria</taxon>
        <taxon>Bacillati</taxon>
        <taxon>Bacillota</taxon>
        <taxon>Clostridia</taxon>
        <taxon>Eubacteriales</taxon>
        <taxon>Clostridiaceae</taxon>
        <taxon>Clostridium</taxon>
    </lineage>
</organism>
<name>A0A2X3AC21_CLOPF</name>
<dbReference type="Proteomes" id="UP000249986">
    <property type="component" value="Unassembled WGS sequence"/>
</dbReference>
<accession>A0A2X3AC21</accession>
<dbReference type="RefSeq" id="WP_111926278.1">
    <property type="nucleotide sequence ID" value="NZ_JAALNH010000021.1"/>
</dbReference>
<protein>
    <submittedName>
        <fullName evidence="1">Uncharacterized protein</fullName>
    </submittedName>
</protein>
<evidence type="ECO:0000313" key="1">
    <source>
        <dbReference type="EMBL" id="SQB59859.1"/>
    </source>
</evidence>
<sequence>MSWIDKDKRFLKKEEFLRIPTYNSYVTLDQEEKINVFLRFLKDIIDKYFSDELRENSKPLKFLQSFIEKNMDVEDIYKFNLELENYDILGLNKLILKDEVRKKYLEKSDSWDELLDFEESIKNRKNNTNIDVLGENRLTREHFEIYALDYYEGNTELINKYLEFLDENFSIDRVNEVYNDYIISDLVNSLDDKIYEAESTIQSIEFGYSDSINEGLKIQILKGEIELYEDLKNFISGKKDKNEYVLDKDLKIDGSFIAKGTSFFIEDFKDGKYGVHFEVNKNNIYKNDIGNGYYFDEFELSKIVDLTRIKSLNGKEIEVYNNQYLYKTSEKKYSDNELYKKYEEWRIQRAEENQDKNNPFIWDCTEESARKDFSQFLEIKETITCDEMLGLEYKYEIGKIVNLSKENYNLLGIEHPENVLKNIDNSNIELSKEQLNLIKHKSMNDLANEDREVFSYLIKTKTLDVFEKDIYEYYDAIDSIEKEAINEDIYSLVGESSLSKVIAENLEEKINRRIDILVDLGIDKNFNYDIAINKVNLNDNFNAIFADYLSEGVEIRHKDSLDEGQEICNIKEFEDYAIDYLTPVSLDRNEEEANRKELENEIENWSYKEFLEFAQDNELNIEKVDKSIEIENDKEQKKGMSM</sequence>
<reference evidence="1 2" key="1">
    <citation type="submission" date="2018-06" db="EMBL/GenBank/DDBJ databases">
        <authorList>
            <consortium name="Pathogen Informatics"/>
            <person name="Doyle S."/>
        </authorList>
    </citation>
    <scope>NUCLEOTIDE SEQUENCE [LARGE SCALE GENOMIC DNA]</scope>
    <source>
        <strain evidence="1 2">NCTC10719</strain>
    </source>
</reference>